<dbReference type="FunFam" id="2.60.40.60:FF:000024">
    <property type="entry name" value="FAT atypical cadherin 3"/>
    <property type="match status" value="1"/>
</dbReference>
<dbReference type="STRING" id="41447.ENSSDUP00000014789"/>
<dbReference type="FunFam" id="2.60.40.60:FF:000035">
    <property type="entry name" value="Protocadherin Fat 3"/>
    <property type="match status" value="1"/>
</dbReference>
<feature type="domain" description="Cadherin" evidence="18">
    <location>
        <begin position="46"/>
        <end position="160"/>
    </location>
</feature>
<keyword evidence="5 15" id="KW-0732">Signal</keyword>
<dbReference type="InterPro" id="IPR020894">
    <property type="entry name" value="Cadherin_CS"/>
</dbReference>
<evidence type="ECO:0000256" key="11">
    <source>
        <dbReference type="ARBA" id="ARBA00023157"/>
    </source>
</evidence>
<dbReference type="Gene3D" id="2.10.25.10">
    <property type="entry name" value="Laminin"/>
    <property type="match status" value="2"/>
</dbReference>
<feature type="domain" description="Cadherin" evidence="18">
    <location>
        <begin position="3540"/>
        <end position="3651"/>
    </location>
</feature>
<keyword evidence="8" id="KW-0130">Cell adhesion</keyword>
<evidence type="ECO:0000256" key="13">
    <source>
        <dbReference type="PROSITE-ProRule" id="PRU00043"/>
    </source>
</evidence>
<evidence type="ECO:0000259" key="18">
    <source>
        <dbReference type="PROSITE" id="PS50268"/>
    </source>
</evidence>
<keyword evidence="12" id="KW-0325">Glycoprotein</keyword>
<feature type="signal peptide" evidence="15">
    <location>
        <begin position="1"/>
        <end position="30"/>
    </location>
</feature>
<feature type="domain" description="Cadherin" evidence="18">
    <location>
        <begin position="1151"/>
        <end position="1257"/>
    </location>
</feature>
<dbReference type="Gene3D" id="2.60.120.200">
    <property type="match status" value="1"/>
</dbReference>
<dbReference type="GO" id="GO:0048646">
    <property type="term" value="P:anatomical structure formation involved in morphogenesis"/>
    <property type="evidence" value="ECO:0007669"/>
    <property type="project" value="UniProtKB-ARBA"/>
</dbReference>
<dbReference type="Proteomes" id="UP000261420">
    <property type="component" value="Unplaced"/>
</dbReference>
<evidence type="ECO:0000259" key="16">
    <source>
        <dbReference type="PROSITE" id="PS50025"/>
    </source>
</evidence>
<feature type="domain" description="Cadherin" evidence="18">
    <location>
        <begin position="1992"/>
        <end position="2093"/>
    </location>
</feature>
<evidence type="ECO:0000256" key="2">
    <source>
        <dbReference type="ARBA" id="ARBA00022473"/>
    </source>
</evidence>
<comment type="subcellular location">
    <subcellularLocation>
        <location evidence="1">Membrane</location>
        <topology evidence="1">Single-pass type I membrane protein</topology>
    </subcellularLocation>
</comment>
<feature type="domain" description="Cadherin" evidence="18">
    <location>
        <begin position="2506"/>
        <end position="2609"/>
    </location>
</feature>
<evidence type="ECO:0000256" key="1">
    <source>
        <dbReference type="ARBA" id="ARBA00004479"/>
    </source>
</evidence>
<dbReference type="FunFam" id="2.60.40.60:FF:000021">
    <property type="entry name" value="FAT atypical cadherin 1"/>
    <property type="match status" value="2"/>
</dbReference>
<feature type="domain" description="EGF-like" evidence="17">
    <location>
        <begin position="4022"/>
        <end position="4059"/>
    </location>
</feature>
<dbReference type="FunFam" id="2.60.40.60:FF:000161">
    <property type="entry name" value="FAT atypical cadherin 1"/>
    <property type="match status" value="1"/>
</dbReference>
<keyword evidence="2" id="KW-0217">Developmental protein</keyword>
<dbReference type="FunFam" id="2.60.40.60:FF:000051">
    <property type="entry name" value="FAT atypical cadherin 1"/>
    <property type="match status" value="1"/>
</dbReference>
<keyword evidence="3 14" id="KW-0245">EGF-like domain</keyword>
<dbReference type="FunFam" id="2.60.40.60:FF:000058">
    <property type="entry name" value="FAT atypical cadherin 3"/>
    <property type="match status" value="1"/>
</dbReference>
<dbReference type="InterPro" id="IPR001881">
    <property type="entry name" value="EGF-like_Ca-bd_dom"/>
</dbReference>
<feature type="domain" description="Laminin G" evidence="16">
    <location>
        <begin position="3839"/>
        <end position="4019"/>
    </location>
</feature>
<evidence type="ECO:0000313" key="19">
    <source>
        <dbReference type="Ensembl" id="ENSSDUP00000014789.1"/>
    </source>
</evidence>
<feature type="domain" description="Cadherin" evidence="18">
    <location>
        <begin position="1769"/>
        <end position="1882"/>
    </location>
</feature>
<dbReference type="FunFam" id="2.60.40.60:FF:000033">
    <property type="entry name" value="FAT atypical cadherin 1"/>
    <property type="match status" value="1"/>
</dbReference>
<dbReference type="GeneTree" id="ENSGT00940000154981"/>
<evidence type="ECO:0000259" key="17">
    <source>
        <dbReference type="PROSITE" id="PS50026"/>
    </source>
</evidence>
<feature type="domain" description="Cadherin" evidence="18">
    <location>
        <begin position="3435"/>
        <end position="3539"/>
    </location>
</feature>
<feature type="domain" description="Cadherin" evidence="18">
    <location>
        <begin position="2404"/>
        <end position="2505"/>
    </location>
</feature>
<dbReference type="SUPFAM" id="SSF49899">
    <property type="entry name" value="Concanavalin A-like lectins/glucanases"/>
    <property type="match status" value="1"/>
</dbReference>
<dbReference type="PROSITE" id="PS50026">
    <property type="entry name" value="EGF_3"/>
    <property type="match status" value="2"/>
</dbReference>
<dbReference type="PANTHER" id="PTHR24026">
    <property type="entry name" value="FAT ATYPICAL CADHERIN-RELATED"/>
    <property type="match status" value="1"/>
</dbReference>
<feature type="domain" description="Cadherin" evidence="18">
    <location>
        <begin position="832"/>
        <end position="936"/>
    </location>
</feature>
<feature type="domain" description="Cadherin" evidence="18">
    <location>
        <begin position="727"/>
        <end position="831"/>
    </location>
</feature>
<feature type="domain" description="Cadherin" evidence="18">
    <location>
        <begin position="3027"/>
        <end position="3128"/>
    </location>
</feature>
<feature type="domain" description="Cadherin" evidence="18">
    <location>
        <begin position="474"/>
        <end position="579"/>
    </location>
</feature>
<dbReference type="FunFam" id="2.60.40.60:FF:000067">
    <property type="entry name" value="FAT atypical cadherin 1"/>
    <property type="match status" value="1"/>
</dbReference>
<evidence type="ECO:0000256" key="7">
    <source>
        <dbReference type="ARBA" id="ARBA00022837"/>
    </source>
</evidence>
<dbReference type="FunFam" id="2.60.40.60:FF:000052">
    <property type="entry name" value="FAT atypical cadherin 1"/>
    <property type="match status" value="1"/>
</dbReference>
<dbReference type="InterPro" id="IPR013320">
    <property type="entry name" value="ConA-like_dom_sf"/>
</dbReference>
<dbReference type="InterPro" id="IPR018097">
    <property type="entry name" value="EGF_Ca-bd_CS"/>
</dbReference>
<evidence type="ECO:0000256" key="8">
    <source>
        <dbReference type="ARBA" id="ARBA00022889"/>
    </source>
</evidence>
<dbReference type="GO" id="GO:0009887">
    <property type="term" value="P:animal organ morphogenesis"/>
    <property type="evidence" value="ECO:0007669"/>
    <property type="project" value="UniProtKB-ARBA"/>
</dbReference>
<evidence type="ECO:0000256" key="3">
    <source>
        <dbReference type="ARBA" id="ARBA00022536"/>
    </source>
</evidence>
<sequence length="4322" mass="475666">MLPLPGLSLLFHFISVFLLLLLLHFPSTRAQFLPEPRSGQGLLLFTQPAYNASIFENSATRTYTRSEVKMGIILAPPRSLDIKYSISSGDNEGIFQAEEFVMGDFCFLRIRTNGGSGAILNREVQDNYTLTVKASAPGGLEALATVYIKVLDTNDLRPLFSPTSYSFIVPESAPLGTSIGHVTATDADVGSNGEFYYFFSNKVELFAVHPTSGVITLTGQPRVDKRKRFELEVQVVDRGMKLYGNSGISSTARLVLTVERVNEFAPVLSTVAVIPSWTDKDPVYAIVTVEDKDEGVSGDIEWVSIIEGDPLEQFVVDRSPVGNEYRVKASEFVDWDTFPYGCNLTLQAKDRGIPPKFSNTQVVQLLFTKPDPVLAIFEKDVYVVKLSEIAPPGTIVEVVKISQASLSVNYSFSSLSDPIYFDINPSTGVITTTRQLTRISQDFMEMEVVDIISQQQARVQITIEDANDNSPVFNRPFYDILINESLPIGTVVLVVSAVDYDKGENGYVTHTIGGEQSLPFTIDQDSGEVRITTDLDFESSDDIYTFAVRASDWGSPYRRESEVNVTVRLININDNQPLFERVSCRGMISRDYPVRQTIVTLSAVDMDELGMVMYKIVSGNELDYFNINPDSGALSLKRSLAADNLKNGIFNLKVVATDGELFSDPTFVNVSVVRGRVPHRGFNCRETRVAQLLAEKMLSKASAMARPRPDERYTDLFSMNKQAPQFEALPTSILVREDLIAGASVFQVRARDGDTGFNGRVLFSISDGNKENCFNINMETGLITVLQPLDRERVDRYFLNITIYDQGVPQMSSWRLLTVIVEDANDNDPEFYQDSFSALVSENSAVGMEVVSITAFDRDMGQNGQLSYVMLTSVPQFGIDSETGSVFVASSLDRETIPVFTLKVEVRDKAERGTRRSSVTTLSIILEDVNDCAPAFIPSSYSARVLEDLPPGAVITWVQALDPDIGPGGQVRYSLINDFNGTFEVGDINAVSGVLRIRKELDFEKQQFFNLTVLAEDRGVPSLRSETFVEVEVVDVNENLYAPYFPDFAVRGSVKENSRAGTSVLTVSAKDDDKGRDGVLRYSVRGGSGLGTFTIDEDTGVIYTAGILDCETKDSYWLTVYATDRGVTPLSASIEVFIQVEDVNDNAPLTSDPIYHPVVMENSPKDVSVIHIQAQDPDLTATPSRLSYRITAGNPQNFFSINPKTGLITTTARKLDREQQAEHFLEVTVIDGPVTTRQSTVWVIVHIEDQNDNPPTFPEVTYRISLPERDRNKRGEPVYRVFAYDRDLGANGNITYSIVDGNDDEKFSVDPRTAMVSSKKMVTAGSYDILTIKAEDSGDPPLWSTVKLHVEWIRKPVPSPLPLLFTQRSYNFSISETAAVAQPVGVVAVGQSSTPVWFNIIGTFDMQFDLQVGVGTLVVAKPLDAEVQSVYNMTVQVTDGTNFATAQVFIRIQDSNDNPPVFSQPAYDVSVSEDVPVDTELLRVRASDMDERARLSFSIYGSVDPASMRLFRVNPGTGVVYIADRLDYEARTQHILTIMVKDQEFPFNRDLARILVAVEDSNDNIPYFTSTVYDAVAYESSPVGTSVLQVTALDKDNGINGQLTYTVEAGNTAGVFGIDNATGLIFVARDLDLTCVGFYTLTVRVTDSGFPPLMATASVRISMILSDFSKPKFSQKEYQAENSTIGTYVTTVSALSRSTLVYDIIRGNEERCFFINHHTGVISTRRLLDFEQTTSYFLVVQALSMAGMEASTSVIVQVGDVNDSPPVFQQIRYLGEISEAAPVNSVVLGKNGNPLVIQATDKDRNHNALLVFQIIDDTARMFFSVDSGTGSIRTIASLDYETFSEFLFRVHVRDSGQPPRSADSPAEVLIKVININDSPPKFSQDAYEAVLLLPTYMRVEVLRVEAFDPDMTSDLTLNPDKSIKPMLVYSLVDSNVEYFSVERYTGVVTVINQNLNKDRYRFNVKVWDGRFSSMASITVLVREAIDSGLLFTFPVYSASIPENIPNVTIVTVVNTVGHRLNEPLRYTLLNPGGRFIIRPTCGVVLTTGVPFDREEEESYELVVEVSREDEILRVARVTVQVQVEDVNDNAPEFVNLPYYAAVQVEAEPGSAIFRVSAVDQDYGLNGEVTYSLKEPHRNFQVNPVTGELTLKRAFEVDLSNAEYKLVLVATDSGFPRLSSDVELPVTVVNKAMPVFDKPFYGVTVREDVDISTSVLCINATSPEGQSVIFSITDGDTALQFDIGFDTGVISVIYALDYETMQYYRLTVKATDTLTGAKSEVDVDIVVLDVNDNPPLFQNNSYATVLPENSMIGTTVLQVFAQDQDSEKNARVSYQILSDIYNSSDFFHIDSNSGLVFTARLLDYELVQRYNFIVRATDSGDPALSSDVSVTVTVTDTNDNPPNFSQTLYEAFVSELAPRGHFVTCVQASDADICDAHRLRYSILSGNERMTFMMEPDTGVLSLSNKRRQGMKLSYQLNVSVSDGVFTNTAQVIVRVLGANLYSPVFSQRFYLAEVQENATPGSKVIQVRATDEDSGLFGQITYSFINDLGKTQFTIDADGVISTLQKLDRENPLNKDMVLTVMALDGGGRASFCTVRVVLADENDNAPRFRAVEYRMSIKANVAKGSLVTQIQATDPDAGSNGRITYSLYSEARLENKEVESDSGWMMTKSTVDHLQGTVLSFFVKATDCGSPAKHSLVSAFIHVVPPDAFVPSFSQPQYSFTIPEDTAVGTALGSVYMGPTQTGFFTAVGGETLDSNEGGTFLVERETGLIRLVKPLDYEQVSNFRFKVAATTRRDLIEAVSTVDVEVKILDVNDNKPVFETNTYVATVMEGMPVGTRVVQVRALDPDWGSNGQVCGSQVQVAVSGVKTGWITTVSQMDHEACSSYSFEVVASDLGELQSLSSTTVVTITVSDVNDNPPRFERELYRGAVKESDPLGEVVAVLKTKDRDGTDQNRQVNFYITGGNPRGVFGLALVQGEWKVYVSGLLDREQQDWYLLNITASDGLYVARTAVEVTVMDANDNSPICNQAVYSASFPEDIPTNKGILTVGATDADSGSSAEIQYSLFGIGVEDFYMDANTGELRTATVMDREMTPTYKLIAQATDGGGLFCRSDISLKVLDVNDNAPSFSSTHYLASVYENAAPKALLTRLQASDPDEGLNRTVVYSLVDSVNGFFSIDPVSGMVILEKSLDRESRDSYRVRVQATDQVDLTILVLDVNDNAPVFQRRDYAVTVPEDVAVGTEVLRVLATSADIGPNAEITYRIRSGNELRKFTIDRNLGEPRSLYVTYYFHSHDYYLTVEAWDSGNPPLSTATMVTIELMDVNDNAPAFSQDIYNVLISEDASVGQTITRVLAEDLDSQVNGRITYSILKGDRTNHFWIDPVAGLLKVNKRLDRELVKMYSLSVQAFDSGSPAMSSTVTVNIDISDVNDNPPVFTPANSTAVIQLNQAAGTTLLKLSVSDKDSTRNGPPFEFRIVSGNEGNFLSLDQGGTLRSNRVIGPEAPREFVLEIQASDSGKPSLSSSSWVFLRVIGNSQYKPTVSPLEIFIVMVTDTFPGGPVGRIYATDRDPNDALSFTQKPQPKSMFIINRQDGSIVALPGLEPGRYTLYQMNATVSDGRFAVIADVSVQVEQVTDVLLRSALNLRFSSLSPEDLLGRYLSQIKLTLRGLAGWKWSPGQQDPLHILGVQPVIRTADVDLLLAMERPETSGSGRMGGFYSQQELSAKLEDAAVRGQIRGVLAGALVVSSACSGELECGDRVCEQTLVMESGSPVTYSTERVSLVSPRFNRIDTCTCPGGTCPTPVELCEGQSCPADMQCVRSGPTAPSVCQCQPERLDECAGQTSLSFSGNSYIKYRVTESGQSGEMRLGLRIRTLQRRGVIMFTRLFSLFLPQIEGGRLWFQLDCDNTLGIMGISGRPINDGLWHAVALELTRNYTLLSLDDSYVERRRAARAPVRLWPLAPDSSFFFGAQVRPPTRGPPRAQDGFQGCLGSLMLNGNELPLQNKRSRYAEIAGLSEVKLGCVLYPDPCVSQPCLNGAICSSLPSGGFLCSCSAGFTGGRCEIELTSCMPNPCQNGGDCTPVGSAFLCVLMFLFFFGLCLCRCDEDVNECDQAECGNGGECVNTFGSFYCNCSEGYEGQFCDDQAAGDLEDDTQTHQVFFFLHICCFLSSLQLSSFLSDMSNVRGVANRRGIAVCSVAPNLPSASACRSEHSPAHKVSWEGEEMREEGLERVRDEREEEWGQRAFELERTQRDNSPQGKAAATCGHAHTLTRARTHTQFLTSDQKRHRVHRPRTHCVSPISTEGAFFFHSDLCLLITYIKENGPE</sequence>
<dbReference type="FunFam" id="2.10.25.10:FF:000172">
    <property type="entry name" value="FAT atypical cadherin 3"/>
    <property type="match status" value="1"/>
</dbReference>
<feature type="chain" id="PRO_5017300954" evidence="15">
    <location>
        <begin position="31"/>
        <end position="4322"/>
    </location>
</feature>
<dbReference type="FunFam" id="2.60.40.60:FF:000080">
    <property type="entry name" value="FAT atypical cadherin 1"/>
    <property type="match status" value="1"/>
</dbReference>
<evidence type="ECO:0000256" key="5">
    <source>
        <dbReference type="ARBA" id="ARBA00022729"/>
    </source>
</evidence>
<dbReference type="FunFam" id="2.60.40.60:FF:000064">
    <property type="entry name" value="FAT atypical cadherin 1"/>
    <property type="match status" value="1"/>
</dbReference>
<feature type="domain" description="Cadherin" evidence="18">
    <location>
        <begin position="2821"/>
        <end position="2921"/>
    </location>
</feature>
<dbReference type="PROSITE" id="PS50268">
    <property type="entry name" value="CADHERIN_2"/>
    <property type="match status" value="31"/>
</dbReference>
<protein>
    <submittedName>
        <fullName evidence="19">FAT atypical cadherin 3</fullName>
    </submittedName>
</protein>
<dbReference type="FunFam" id="2.60.40.60:FF:000032">
    <property type="entry name" value="FAT atypical cadherin 1"/>
    <property type="match status" value="1"/>
</dbReference>
<dbReference type="FunFam" id="2.60.40.60:FF:000037">
    <property type="entry name" value="FAT atypical cadherin 1"/>
    <property type="match status" value="1"/>
</dbReference>
<dbReference type="Pfam" id="PF00008">
    <property type="entry name" value="EGF"/>
    <property type="match status" value="2"/>
</dbReference>
<dbReference type="FunFam" id="2.60.40.60:FF:000041">
    <property type="entry name" value="FAT atypical cadherin 1"/>
    <property type="match status" value="1"/>
</dbReference>
<dbReference type="PANTHER" id="PTHR24026:SF49">
    <property type="entry name" value="PROTOCADHERIN FAT 3"/>
    <property type="match status" value="1"/>
</dbReference>
<dbReference type="FunFam" id="2.60.40.60:FF:000061">
    <property type="entry name" value="FAT atypical cadherin 3"/>
    <property type="match status" value="2"/>
</dbReference>
<dbReference type="Gene3D" id="2.60.40.60">
    <property type="entry name" value="Cadherins"/>
    <property type="match status" value="33"/>
</dbReference>
<keyword evidence="7 13" id="KW-0106">Calcium</keyword>
<feature type="domain" description="Cadherin" evidence="18">
    <location>
        <begin position="937"/>
        <end position="1045"/>
    </location>
</feature>
<keyword evidence="4" id="KW-0812">Transmembrane</keyword>
<dbReference type="PROSITE" id="PS50025">
    <property type="entry name" value="LAM_G_DOMAIN"/>
    <property type="match status" value="1"/>
</dbReference>
<feature type="domain" description="Cadherin" evidence="18">
    <location>
        <begin position="3225"/>
        <end position="3329"/>
    </location>
</feature>
<dbReference type="FunFam" id="2.60.40.60:FF:000100">
    <property type="entry name" value="protocadherin Fat 2"/>
    <property type="match status" value="1"/>
</dbReference>
<dbReference type="PROSITE" id="PS00010">
    <property type="entry name" value="ASX_HYDROXYL"/>
    <property type="match status" value="1"/>
</dbReference>
<feature type="domain" description="Cadherin" evidence="18">
    <location>
        <begin position="2610"/>
        <end position="2820"/>
    </location>
</feature>
<evidence type="ECO:0000256" key="12">
    <source>
        <dbReference type="ARBA" id="ARBA00023180"/>
    </source>
</evidence>
<dbReference type="Pfam" id="PF00028">
    <property type="entry name" value="Cadherin"/>
    <property type="match status" value="28"/>
</dbReference>
<reference evidence="19" key="1">
    <citation type="submission" date="2025-08" db="UniProtKB">
        <authorList>
            <consortium name="Ensembl"/>
        </authorList>
    </citation>
    <scope>IDENTIFICATION</scope>
</reference>
<keyword evidence="9" id="KW-1133">Transmembrane helix</keyword>
<reference evidence="19" key="2">
    <citation type="submission" date="2025-09" db="UniProtKB">
        <authorList>
            <consortium name="Ensembl"/>
        </authorList>
    </citation>
    <scope>IDENTIFICATION</scope>
</reference>
<dbReference type="FunFam" id="2.60.40.60:FF:000059">
    <property type="entry name" value="FAT atypical cadherin 3"/>
    <property type="match status" value="1"/>
</dbReference>
<evidence type="ECO:0000256" key="6">
    <source>
        <dbReference type="ARBA" id="ARBA00022737"/>
    </source>
</evidence>
<feature type="domain" description="Cadherin" evidence="18">
    <location>
        <begin position="1681"/>
        <end position="1768"/>
    </location>
</feature>
<evidence type="ECO:0000256" key="4">
    <source>
        <dbReference type="ARBA" id="ARBA00022692"/>
    </source>
</evidence>
<dbReference type="FunFam" id="2.60.40.60:FF:000053">
    <property type="entry name" value="FAT atypical cadherin 3"/>
    <property type="match status" value="1"/>
</dbReference>
<evidence type="ECO:0000256" key="9">
    <source>
        <dbReference type="ARBA" id="ARBA00022989"/>
    </source>
</evidence>
<feature type="domain" description="Cadherin" evidence="18">
    <location>
        <begin position="161"/>
        <end position="268"/>
    </location>
</feature>
<dbReference type="Pfam" id="PF02210">
    <property type="entry name" value="Laminin_G_2"/>
    <property type="match status" value="1"/>
</dbReference>
<dbReference type="FunFam" id="2.60.40.60:FF:000065">
    <property type="entry name" value="FAT atypical cadherin 1"/>
    <property type="match status" value="1"/>
</dbReference>
<dbReference type="SUPFAM" id="SSF49313">
    <property type="entry name" value="Cadherin-like"/>
    <property type="match status" value="33"/>
</dbReference>
<organism evidence="19 20">
    <name type="scientific">Seriola dumerili</name>
    <name type="common">Greater amberjack</name>
    <name type="synonym">Caranx dumerili</name>
    <dbReference type="NCBI Taxonomy" id="41447"/>
    <lineage>
        <taxon>Eukaryota</taxon>
        <taxon>Metazoa</taxon>
        <taxon>Chordata</taxon>
        <taxon>Craniata</taxon>
        <taxon>Vertebrata</taxon>
        <taxon>Euteleostomi</taxon>
        <taxon>Actinopterygii</taxon>
        <taxon>Neopterygii</taxon>
        <taxon>Teleostei</taxon>
        <taxon>Neoteleostei</taxon>
        <taxon>Acanthomorphata</taxon>
        <taxon>Carangaria</taxon>
        <taxon>Carangiformes</taxon>
        <taxon>Carangidae</taxon>
        <taxon>Seriola</taxon>
    </lineage>
</organism>
<dbReference type="GO" id="GO:0005509">
    <property type="term" value="F:calcium ion binding"/>
    <property type="evidence" value="ECO:0007669"/>
    <property type="project" value="UniProtKB-UniRule"/>
</dbReference>
<keyword evidence="11 14" id="KW-1015">Disulfide bond</keyword>
<dbReference type="SMART" id="SM00112">
    <property type="entry name" value="CA"/>
    <property type="match status" value="33"/>
</dbReference>
<dbReference type="InterPro" id="IPR000152">
    <property type="entry name" value="EGF-type_Asp/Asn_hydroxyl_site"/>
</dbReference>
<dbReference type="GO" id="GO:0001764">
    <property type="term" value="P:neuron migration"/>
    <property type="evidence" value="ECO:0007669"/>
    <property type="project" value="UniProtKB-ARBA"/>
</dbReference>
<dbReference type="PROSITE" id="PS01186">
    <property type="entry name" value="EGF_2"/>
    <property type="match status" value="2"/>
</dbReference>
<feature type="domain" description="Cadherin" evidence="18">
    <location>
        <begin position="1463"/>
        <end position="1568"/>
    </location>
</feature>
<name>A0A3B4U837_SERDU</name>
<dbReference type="InterPro" id="IPR000742">
    <property type="entry name" value="EGF"/>
</dbReference>
<feature type="domain" description="Cadherin" evidence="18">
    <location>
        <begin position="1258"/>
        <end position="1462"/>
    </location>
</feature>
<feature type="disulfide bond" evidence="14">
    <location>
        <begin position="4129"/>
        <end position="4138"/>
    </location>
</feature>
<dbReference type="PROSITE" id="PS01187">
    <property type="entry name" value="EGF_CA"/>
    <property type="match status" value="1"/>
</dbReference>
<feature type="disulfide bond" evidence="14">
    <location>
        <begin position="4049"/>
        <end position="4058"/>
    </location>
</feature>
<dbReference type="FunFam" id="2.60.40.60:FF:000026">
    <property type="entry name" value="FAT atypical cadherin 1"/>
    <property type="match status" value="1"/>
</dbReference>
<feature type="domain" description="Cadherin" evidence="18">
    <location>
        <begin position="3129"/>
        <end position="3224"/>
    </location>
</feature>
<feature type="domain" description="Cadherin" evidence="18">
    <location>
        <begin position="1901"/>
        <end position="1996"/>
    </location>
</feature>
<dbReference type="PROSITE" id="PS00232">
    <property type="entry name" value="CADHERIN_1"/>
    <property type="match status" value="13"/>
</dbReference>
<dbReference type="InterPro" id="IPR001791">
    <property type="entry name" value="Laminin_G"/>
</dbReference>
<keyword evidence="6" id="KW-0677">Repeat</keyword>
<dbReference type="GO" id="GO:0005886">
    <property type="term" value="C:plasma membrane"/>
    <property type="evidence" value="ECO:0007669"/>
    <property type="project" value="InterPro"/>
</dbReference>
<dbReference type="GO" id="GO:0043005">
    <property type="term" value="C:neuron projection"/>
    <property type="evidence" value="ECO:0007669"/>
    <property type="project" value="UniProtKB-ARBA"/>
</dbReference>
<feature type="domain" description="Cadherin" evidence="18">
    <location>
        <begin position="2094"/>
        <end position="2195"/>
    </location>
</feature>
<feature type="domain" description="Cadherin" evidence="18">
    <location>
        <begin position="378"/>
        <end position="473"/>
    </location>
</feature>
<dbReference type="SUPFAM" id="SSF57196">
    <property type="entry name" value="EGF/Laminin"/>
    <property type="match status" value="2"/>
</dbReference>
<feature type="domain" description="Cadherin" evidence="18">
    <location>
        <begin position="588"/>
        <end position="672"/>
    </location>
</feature>
<evidence type="ECO:0000256" key="10">
    <source>
        <dbReference type="ARBA" id="ARBA00023136"/>
    </source>
</evidence>
<feature type="domain" description="Cadherin" evidence="18">
    <location>
        <begin position="2922"/>
        <end position="3026"/>
    </location>
</feature>
<dbReference type="FunFam" id="2.60.40.60:FF:000015">
    <property type="entry name" value="FAT atypical cadherin 1"/>
    <property type="match status" value="2"/>
</dbReference>
<keyword evidence="10" id="KW-0472">Membrane</keyword>
<dbReference type="InterPro" id="IPR002126">
    <property type="entry name" value="Cadherin-like_dom"/>
</dbReference>
<dbReference type="CDD" id="cd00054">
    <property type="entry name" value="EGF_CA"/>
    <property type="match status" value="2"/>
</dbReference>
<dbReference type="FunFam" id="2.60.40.60:FF:000084">
    <property type="entry name" value="FAT atypical cadherin 3"/>
    <property type="match status" value="1"/>
</dbReference>
<dbReference type="SMART" id="SM00179">
    <property type="entry name" value="EGF_CA"/>
    <property type="match status" value="2"/>
</dbReference>
<evidence type="ECO:0000256" key="14">
    <source>
        <dbReference type="PROSITE-ProRule" id="PRU00076"/>
    </source>
</evidence>
<feature type="domain" description="EGF-like" evidence="17">
    <location>
        <begin position="4103"/>
        <end position="4139"/>
    </location>
</feature>
<proteinExistence type="predicted"/>
<dbReference type="PROSITE" id="PS00022">
    <property type="entry name" value="EGF_1"/>
    <property type="match status" value="2"/>
</dbReference>
<evidence type="ECO:0000313" key="20">
    <source>
        <dbReference type="Proteomes" id="UP000261420"/>
    </source>
</evidence>
<dbReference type="GO" id="GO:0007156">
    <property type="term" value="P:homophilic cell adhesion via plasma membrane adhesion molecules"/>
    <property type="evidence" value="ECO:0007669"/>
    <property type="project" value="InterPro"/>
</dbReference>
<accession>A0A3B4U837</accession>
<dbReference type="CDD" id="cd00110">
    <property type="entry name" value="LamG"/>
    <property type="match status" value="1"/>
</dbReference>
<feature type="domain" description="Cadherin" evidence="18">
    <location>
        <begin position="2196"/>
        <end position="2296"/>
    </location>
</feature>
<dbReference type="SMART" id="SM00181">
    <property type="entry name" value="EGF"/>
    <property type="match status" value="3"/>
</dbReference>
<comment type="caution">
    <text evidence="14">Lacks conserved residue(s) required for the propagation of feature annotation.</text>
</comment>
<feature type="domain" description="Cadherin" evidence="18">
    <location>
        <begin position="1053"/>
        <end position="1150"/>
    </location>
</feature>
<dbReference type="CDD" id="cd11304">
    <property type="entry name" value="Cadherin_repeat"/>
    <property type="match status" value="31"/>
</dbReference>
<dbReference type="SMART" id="SM00282">
    <property type="entry name" value="LamG"/>
    <property type="match status" value="1"/>
</dbReference>
<dbReference type="Ensembl" id="ENSSDUT00000015072.1">
    <property type="protein sequence ID" value="ENSSDUP00000014789.1"/>
    <property type="gene ID" value="ENSSDUG00000009489.1"/>
</dbReference>
<feature type="domain" description="Cadherin" evidence="18">
    <location>
        <begin position="2297"/>
        <end position="2403"/>
    </location>
</feature>
<dbReference type="FunFam" id="2.60.40.60:FF:000039">
    <property type="entry name" value="FAT atypical cadherin 3"/>
    <property type="match status" value="1"/>
</dbReference>
<dbReference type="PRINTS" id="PR00205">
    <property type="entry name" value="CADHERIN"/>
</dbReference>
<dbReference type="InterPro" id="IPR015919">
    <property type="entry name" value="Cadherin-like_sf"/>
</dbReference>
<evidence type="ECO:0000256" key="15">
    <source>
        <dbReference type="SAM" id="SignalP"/>
    </source>
</evidence>
<dbReference type="FunFam" id="2.60.40.60:FF:000066">
    <property type="entry name" value="FAT atypical cadherin 1"/>
    <property type="match status" value="1"/>
</dbReference>
<keyword evidence="20" id="KW-1185">Reference proteome</keyword>
<feature type="domain" description="Cadherin" evidence="18">
    <location>
        <begin position="1569"/>
        <end position="1673"/>
    </location>
</feature>
<dbReference type="GO" id="GO:0016358">
    <property type="term" value="P:dendrite development"/>
    <property type="evidence" value="ECO:0007669"/>
    <property type="project" value="UniProtKB-ARBA"/>
</dbReference>
<feature type="domain" description="Cadherin" evidence="18">
    <location>
        <begin position="3330"/>
        <end position="3434"/>
    </location>
</feature>
<dbReference type="FunFam" id="2.60.40.60:FF:000165">
    <property type="entry name" value="FAT atypical cadherin 3"/>
    <property type="match status" value="1"/>
</dbReference>
<dbReference type="GO" id="GO:0048667">
    <property type="term" value="P:cell morphogenesis involved in neuron differentiation"/>
    <property type="evidence" value="ECO:0007669"/>
    <property type="project" value="UniProtKB-ARBA"/>
</dbReference>
<dbReference type="FunFam" id="2.60.40.60:FF:000013">
    <property type="entry name" value="Cadherin EGF LAG seven-pass G-type receptor"/>
    <property type="match status" value="3"/>
</dbReference>